<protein>
    <submittedName>
        <fullName evidence="1">Uncharacterized protein</fullName>
    </submittedName>
</protein>
<evidence type="ECO:0000313" key="1">
    <source>
        <dbReference type="EMBL" id="CAE6787374.1"/>
    </source>
</evidence>
<reference evidence="1 2" key="1">
    <citation type="submission" date="2021-02" db="EMBL/GenBank/DDBJ databases">
        <authorList>
            <person name="Vanwijnsberghe S."/>
        </authorList>
    </citation>
    <scope>NUCLEOTIDE SEQUENCE [LARGE SCALE GENOMIC DNA]</scope>
    <source>
        <strain evidence="1 2">R-69776</strain>
    </source>
</reference>
<gene>
    <name evidence="1" type="ORF">R69776_04593</name>
</gene>
<comment type="caution">
    <text evidence="1">The sequence shown here is derived from an EMBL/GenBank/DDBJ whole genome shotgun (WGS) entry which is preliminary data.</text>
</comment>
<dbReference type="Proteomes" id="UP000673821">
    <property type="component" value="Unassembled WGS sequence"/>
</dbReference>
<evidence type="ECO:0000313" key="2">
    <source>
        <dbReference type="Proteomes" id="UP000673821"/>
    </source>
</evidence>
<proteinExistence type="predicted"/>
<accession>A0ABN7M7A7</accession>
<keyword evidence="2" id="KW-1185">Reference proteome</keyword>
<dbReference type="EMBL" id="CAJNBH010000014">
    <property type="protein sequence ID" value="CAE6787374.1"/>
    <property type="molecule type" value="Genomic_DNA"/>
</dbReference>
<organism evidence="1 2">
    <name type="scientific">Paraburkholderia nemoris</name>
    <dbReference type="NCBI Taxonomy" id="2793076"/>
    <lineage>
        <taxon>Bacteria</taxon>
        <taxon>Pseudomonadati</taxon>
        <taxon>Pseudomonadota</taxon>
        <taxon>Betaproteobacteria</taxon>
        <taxon>Burkholderiales</taxon>
        <taxon>Burkholderiaceae</taxon>
        <taxon>Paraburkholderia</taxon>
    </lineage>
</organism>
<sequence>MDHIDESAFCRGECASRLYLASSVAAIELTWVFTVPTVIL</sequence>
<name>A0ABN7M7A7_9BURK</name>